<evidence type="ECO:0000259" key="9">
    <source>
        <dbReference type="Pfam" id="PF23016"/>
    </source>
</evidence>
<comment type="function">
    <text evidence="6">Catalyzes the 2'-O-methylation of the ribose of cytidine 1402 (C1402) in 16S rRNA.</text>
</comment>
<keyword evidence="11" id="KW-1185">Reference proteome</keyword>
<keyword evidence="1 6" id="KW-0963">Cytoplasm</keyword>
<dbReference type="Proteomes" id="UP000196138">
    <property type="component" value="Chromosome"/>
</dbReference>
<accession>A0A1Y0EJN9</accession>
<feature type="region of interest" description="Disordered" evidence="7">
    <location>
        <begin position="1"/>
        <end position="29"/>
    </location>
</feature>
<dbReference type="SUPFAM" id="SSF53790">
    <property type="entry name" value="Tetrapyrrole methylase"/>
    <property type="match status" value="1"/>
</dbReference>
<protein>
    <recommendedName>
        <fullName evidence="6">Ribosomal RNA small subunit methyltransferase I</fullName>
        <ecNumber evidence="6">2.1.1.198</ecNumber>
    </recommendedName>
    <alternativeName>
        <fullName evidence="6">16S rRNA 2'-O-ribose C1402 methyltransferase</fullName>
    </alternativeName>
    <alternativeName>
        <fullName evidence="6">rRNA (cytidine-2'-O-)-methyltransferase RsmI</fullName>
    </alternativeName>
</protein>
<keyword evidence="3 6" id="KW-0489">Methyltransferase</keyword>
<dbReference type="EC" id="2.1.1.198" evidence="6"/>
<dbReference type="PROSITE" id="PS01296">
    <property type="entry name" value="RSMI"/>
    <property type="match status" value="1"/>
</dbReference>
<dbReference type="OrthoDB" id="9809084at2"/>
<dbReference type="InterPro" id="IPR014777">
    <property type="entry name" value="4pyrrole_Mease_sub1"/>
</dbReference>
<dbReference type="FunFam" id="3.40.1010.10:FF:000007">
    <property type="entry name" value="Ribosomal RNA small subunit methyltransferase I"/>
    <property type="match status" value="1"/>
</dbReference>
<dbReference type="GO" id="GO:0005737">
    <property type="term" value="C:cytoplasm"/>
    <property type="evidence" value="ECO:0007669"/>
    <property type="project" value="UniProtKB-SubCell"/>
</dbReference>
<dbReference type="AlphaFoldDB" id="A0A1Y0EJN9"/>
<comment type="similarity">
    <text evidence="6">Belongs to the methyltransferase superfamily. RsmI family.</text>
</comment>
<dbReference type="Pfam" id="PF23016">
    <property type="entry name" value="RsmI_C"/>
    <property type="match status" value="1"/>
</dbReference>
<dbReference type="PANTHER" id="PTHR46111">
    <property type="entry name" value="RIBOSOMAL RNA SMALL SUBUNIT METHYLTRANSFERASE I"/>
    <property type="match status" value="1"/>
</dbReference>
<evidence type="ECO:0000256" key="7">
    <source>
        <dbReference type="SAM" id="MobiDB-lite"/>
    </source>
</evidence>
<dbReference type="RefSeq" id="WP_087277302.1">
    <property type="nucleotide sequence ID" value="NZ_CP021455.1"/>
</dbReference>
<dbReference type="PIRSF" id="PIRSF005917">
    <property type="entry name" value="MTase_YraL"/>
    <property type="match status" value="1"/>
</dbReference>
<reference evidence="10 11" key="1">
    <citation type="submission" date="2017-05" db="EMBL/GenBank/DDBJ databases">
        <authorList>
            <person name="Song R."/>
            <person name="Chenine A.L."/>
            <person name="Ruprecht R.M."/>
        </authorList>
    </citation>
    <scope>NUCLEOTIDE SEQUENCE [LARGE SCALE GENOMIC DNA]</scope>
    <source>
        <strain evidence="10 11">DSM 26136</strain>
    </source>
</reference>
<evidence type="ECO:0000256" key="6">
    <source>
        <dbReference type="HAMAP-Rule" id="MF_01877"/>
    </source>
</evidence>
<keyword evidence="4 6" id="KW-0808">Transferase</keyword>
<dbReference type="InterPro" id="IPR008189">
    <property type="entry name" value="rRNA_ssu_MeTfrase_I"/>
</dbReference>
<evidence type="ECO:0000256" key="2">
    <source>
        <dbReference type="ARBA" id="ARBA00022552"/>
    </source>
</evidence>
<name>A0A1Y0EJN9_9BURK</name>
<dbReference type="Gene3D" id="3.30.950.10">
    <property type="entry name" value="Methyltransferase, Cobalt-precorrin-4 Transmethylase, Domain 2"/>
    <property type="match status" value="1"/>
</dbReference>
<evidence type="ECO:0000256" key="3">
    <source>
        <dbReference type="ARBA" id="ARBA00022603"/>
    </source>
</evidence>
<dbReference type="PANTHER" id="PTHR46111:SF1">
    <property type="entry name" value="RIBOSOMAL RNA SMALL SUBUNIT METHYLTRANSFERASE I"/>
    <property type="match status" value="1"/>
</dbReference>
<dbReference type="KEGG" id="cser:CCO03_03465"/>
<dbReference type="InterPro" id="IPR035996">
    <property type="entry name" value="4pyrrol_Methylase_sf"/>
</dbReference>
<dbReference type="HAMAP" id="MF_01877">
    <property type="entry name" value="16SrRNA_methyltr_I"/>
    <property type="match status" value="1"/>
</dbReference>
<feature type="domain" description="RsmI HTH" evidence="9">
    <location>
        <begin position="293"/>
        <end position="337"/>
    </location>
</feature>
<feature type="domain" description="Tetrapyrrole methylase" evidence="8">
    <location>
        <begin position="58"/>
        <end position="266"/>
    </location>
</feature>
<dbReference type="InterPro" id="IPR014776">
    <property type="entry name" value="4pyrrole_Mease_sub2"/>
</dbReference>
<evidence type="ECO:0000256" key="5">
    <source>
        <dbReference type="ARBA" id="ARBA00022691"/>
    </source>
</evidence>
<proteinExistence type="inferred from homology"/>
<comment type="subcellular location">
    <subcellularLocation>
        <location evidence="6">Cytoplasm</location>
    </subcellularLocation>
</comment>
<evidence type="ECO:0000256" key="4">
    <source>
        <dbReference type="ARBA" id="ARBA00022679"/>
    </source>
</evidence>
<evidence type="ECO:0000256" key="1">
    <source>
        <dbReference type="ARBA" id="ARBA00022490"/>
    </source>
</evidence>
<dbReference type="InterPro" id="IPR053910">
    <property type="entry name" value="RsmI_HTH"/>
</dbReference>
<dbReference type="CDD" id="cd11648">
    <property type="entry name" value="RsmI"/>
    <property type="match status" value="1"/>
</dbReference>
<keyword evidence="5 6" id="KW-0949">S-adenosyl-L-methionine</keyword>
<evidence type="ECO:0000259" key="8">
    <source>
        <dbReference type="Pfam" id="PF00590"/>
    </source>
</evidence>
<dbReference type="NCBIfam" id="TIGR00096">
    <property type="entry name" value="16S rRNA (cytidine(1402)-2'-O)-methyltransferase"/>
    <property type="match status" value="1"/>
</dbReference>
<dbReference type="GO" id="GO:0070677">
    <property type="term" value="F:rRNA (cytosine-2'-O-)-methyltransferase activity"/>
    <property type="evidence" value="ECO:0007669"/>
    <property type="project" value="UniProtKB-UniRule"/>
</dbReference>
<dbReference type="Gene3D" id="3.40.1010.10">
    <property type="entry name" value="Cobalt-precorrin-4 Transmethylase, Domain 1"/>
    <property type="match status" value="1"/>
</dbReference>
<dbReference type="Pfam" id="PF00590">
    <property type="entry name" value="TP_methylase"/>
    <property type="match status" value="1"/>
</dbReference>
<dbReference type="InterPro" id="IPR018063">
    <property type="entry name" value="SAM_MeTrfase_RsmI_CS"/>
</dbReference>
<sequence>MAHLHANHPAAATPPAAAHTAAAPTPAGAGPQALPALQAALNTLAQAASTQDLPAGALYVVATPIGNRADFSVRALLVLALVDAVACEDTRHTRQLLQACGLDRSVPMLAVHQHNEAEAAAGVIARLQRGERVAYVSDAGTPAVSDPGARLVAAVVAAQLRVLPLPGASSVTTALSVAGVVGASWGKGASAASSFVFEGFLPTKAGERREAVAALARQPRTVVLLEAPHRIADLAADLAVLGERPVTVGRELTKQFEQVATLPASALPGWLAADAQRQRGEFALVLHATQAPAAGDDTTPLLSALLAELPLKSAVRLAAQITGAPRNALYDQALSLKQASSDEG</sequence>
<dbReference type="InterPro" id="IPR000878">
    <property type="entry name" value="4pyrrol_Mease"/>
</dbReference>
<keyword evidence="2 6" id="KW-0698">rRNA processing</keyword>
<comment type="catalytic activity">
    <reaction evidence="6">
        <text>cytidine(1402) in 16S rRNA + S-adenosyl-L-methionine = 2'-O-methylcytidine(1402) in 16S rRNA + S-adenosyl-L-homocysteine + H(+)</text>
        <dbReference type="Rhea" id="RHEA:42924"/>
        <dbReference type="Rhea" id="RHEA-COMP:10285"/>
        <dbReference type="Rhea" id="RHEA-COMP:10286"/>
        <dbReference type="ChEBI" id="CHEBI:15378"/>
        <dbReference type="ChEBI" id="CHEBI:57856"/>
        <dbReference type="ChEBI" id="CHEBI:59789"/>
        <dbReference type="ChEBI" id="CHEBI:74495"/>
        <dbReference type="ChEBI" id="CHEBI:82748"/>
        <dbReference type="EC" id="2.1.1.198"/>
    </reaction>
</comment>
<dbReference type="EMBL" id="CP021455">
    <property type="protein sequence ID" value="ARU03864.1"/>
    <property type="molecule type" value="Genomic_DNA"/>
</dbReference>
<organism evidence="10 11">
    <name type="scientific">Comamonas serinivorans</name>
    <dbReference type="NCBI Taxonomy" id="1082851"/>
    <lineage>
        <taxon>Bacteria</taxon>
        <taxon>Pseudomonadati</taxon>
        <taxon>Pseudomonadota</taxon>
        <taxon>Betaproteobacteria</taxon>
        <taxon>Burkholderiales</taxon>
        <taxon>Comamonadaceae</taxon>
        <taxon>Comamonas</taxon>
    </lineage>
</organism>
<evidence type="ECO:0000313" key="10">
    <source>
        <dbReference type="EMBL" id="ARU03864.1"/>
    </source>
</evidence>
<gene>
    <name evidence="6" type="primary">rsmI</name>
    <name evidence="10" type="ORF">CCO03_03465</name>
</gene>
<evidence type="ECO:0000313" key="11">
    <source>
        <dbReference type="Proteomes" id="UP000196138"/>
    </source>
</evidence>